<dbReference type="Pfam" id="PF04397">
    <property type="entry name" value="LytTR"/>
    <property type="match status" value="1"/>
</dbReference>
<accession>Q2N804</accession>
<proteinExistence type="predicted"/>
<evidence type="ECO:0000313" key="5">
    <source>
        <dbReference type="Proteomes" id="UP000008808"/>
    </source>
</evidence>
<keyword evidence="2" id="KW-1133">Transmembrane helix</keyword>
<dbReference type="SMART" id="SM00850">
    <property type="entry name" value="LytTR"/>
    <property type="match status" value="1"/>
</dbReference>
<dbReference type="InterPro" id="IPR007492">
    <property type="entry name" value="LytTR_DNA-bd_dom"/>
</dbReference>
<dbReference type="HOGENOM" id="CLU_079621_0_0_5"/>
<feature type="transmembrane region" description="Helical" evidence="2">
    <location>
        <begin position="40"/>
        <end position="61"/>
    </location>
</feature>
<evidence type="ECO:0000313" key="4">
    <source>
        <dbReference type="EMBL" id="ABC64187.1"/>
    </source>
</evidence>
<keyword evidence="2" id="KW-0812">Transmembrane</keyword>
<dbReference type="AlphaFoldDB" id="Q2N804"/>
<feature type="transmembrane region" description="Helical" evidence="2">
    <location>
        <begin position="73"/>
        <end position="95"/>
    </location>
</feature>
<dbReference type="EMBL" id="CP000157">
    <property type="protein sequence ID" value="ABC64187.1"/>
    <property type="molecule type" value="Genomic_DNA"/>
</dbReference>
<gene>
    <name evidence="4" type="ordered locus">ELI_10475</name>
</gene>
<dbReference type="eggNOG" id="COG3279">
    <property type="taxonomic scope" value="Bacteria"/>
</dbReference>
<feature type="region of interest" description="Disordered" evidence="1">
    <location>
        <begin position="166"/>
        <end position="191"/>
    </location>
</feature>
<organism evidence="4 5">
    <name type="scientific">Erythrobacter litoralis (strain HTCC2594)</name>
    <dbReference type="NCBI Taxonomy" id="314225"/>
    <lineage>
        <taxon>Bacteria</taxon>
        <taxon>Pseudomonadati</taxon>
        <taxon>Pseudomonadota</taxon>
        <taxon>Alphaproteobacteria</taxon>
        <taxon>Sphingomonadales</taxon>
        <taxon>Erythrobacteraceae</taxon>
        <taxon>Erythrobacter/Porphyrobacter group</taxon>
        <taxon>Erythrobacter</taxon>
    </lineage>
</organism>
<reference evidence="5" key="1">
    <citation type="journal article" date="2009" name="J. Bacteriol.">
        <title>Complete genome sequence of Erythrobacter litoralis HTCC2594.</title>
        <authorList>
            <person name="Oh H.M."/>
            <person name="Giovannoni S.J."/>
            <person name="Ferriera S."/>
            <person name="Johnson J."/>
            <person name="Cho J.C."/>
        </authorList>
    </citation>
    <scope>NUCLEOTIDE SEQUENCE [LARGE SCALE GENOMIC DNA]</scope>
    <source>
        <strain evidence="5">HTCC2594</strain>
    </source>
</reference>
<evidence type="ECO:0000259" key="3">
    <source>
        <dbReference type="PROSITE" id="PS50930"/>
    </source>
</evidence>
<evidence type="ECO:0000256" key="1">
    <source>
        <dbReference type="SAM" id="MobiDB-lite"/>
    </source>
</evidence>
<protein>
    <recommendedName>
        <fullName evidence="3">HTH LytTR-type domain-containing protein</fullName>
    </recommendedName>
</protein>
<evidence type="ECO:0000256" key="2">
    <source>
        <dbReference type="SAM" id="Phobius"/>
    </source>
</evidence>
<feature type="domain" description="HTH LytTR-type" evidence="3">
    <location>
        <begin position="204"/>
        <end position="292"/>
    </location>
</feature>
<dbReference type="GO" id="GO:0003677">
    <property type="term" value="F:DNA binding"/>
    <property type="evidence" value="ECO:0007669"/>
    <property type="project" value="InterPro"/>
</dbReference>
<keyword evidence="2" id="KW-0472">Membrane</keyword>
<dbReference type="PROSITE" id="PS50930">
    <property type="entry name" value="HTH_LYTTR"/>
    <property type="match status" value="1"/>
</dbReference>
<dbReference type="KEGG" id="eli:ELI_10475"/>
<feature type="transmembrane region" description="Helical" evidence="2">
    <location>
        <begin position="107"/>
        <end position="129"/>
    </location>
</feature>
<sequence>MRELRGFVPPCHFTKREWALGLQFMVRDKQADRVRMVRQIIIDLAVLATIGIVLGLLAPLGTGYMALPGRITYWVLLAWMGYLFYKPIGGVIVRLAPRLDLPEWSMWLASVLIASVPMATLVWIVNGLFGQLRMPSPEVALVHYLAVCLVGAVITLLFNLIPATRDASPGQVASRPERAAPSSESPRADMPRFLDRLPPELGTELIALEMEDHYVRAHSVLGSELILMRLRDAMAELDGIEGLQVHRSWWVARGAVSDVKRQGRNVRLVLDTGLEAPVSRANVQVLKDAGWI</sequence>
<dbReference type="STRING" id="314225.ELI_10475"/>
<dbReference type="Gene3D" id="2.40.50.1020">
    <property type="entry name" value="LytTr DNA-binding domain"/>
    <property type="match status" value="1"/>
</dbReference>
<name>Q2N804_ERYLH</name>
<feature type="transmembrane region" description="Helical" evidence="2">
    <location>
        <begin position="141"/>
        <end position="161"/>
    </location>
</feature>
<keyword evidence="5" id="KW-1185">Reference proteome</keyword>
<dbReference type="Proteomes" id="UP000008808">
    <property type="component" value="Chromosome"/>
</dbReference>